<reference evidence="2 3" key="1">
    <citation type="submission" date="2015-11" db="EMBL/GenBank/DDBJ databases">
        <title>Genomic Taxonomy of the Vibrionaceae.</title>
        <authorList>
            <person name="Gomez-Gil B."/>
            <person name="Enciso-Ibarra J."/>
        </authorList>
    </citation>
    <scope>NUCLEOTIDE SEQUENCE [LARGE SCALE GENOMIC DNA]</scope>
    <source>
        <strain evidence="2 3">CAIM 912</strain>
    </source>
</reference>
<feature type="signal peptide" evidence="1">
    <location>
        <begin position="1"/>
        <end position="19"/>
    </location>
</feature>
<dbReference type="STRING" id="294935.ATN88_10385"/>
<dbReference type="EMBL" id="LNTY01000055">
    <property type="protein sequence ID" value="KXF80246.1"/>
    <property type="molecule type" value="Genomic_DNA"/>
</dbReference>
<accession>A0A135I469</accession>
<organism evidence="2 3">
    <name type="scientific">Enterovibrio coralii</name>
    <dbReference type="NCBI Taxonomy" id="294935"/>
    <lineage>
        <taxon>Bacteria</taxon>
        <taxon>Pseudomonadati</taxon>
        <taxon>Pseudomonadota</taxon>
        <taxon>Gammaproteobacteria</taxon>
        <taxon>Vibrionales</taxon>
        <taxon>Vibrionaceae</taxon>
        <taxon>Enterovibrio</taxon>
    </lineage>
</organism>
<dbReference type="OrthoDB" id="572089at2"/>
<dbReference type="RefSeq" id="WP_067419475.1">
    <property type="nucleotide sequence ID" value="NZ_LNTY01000055.1"/>
</dbReference>
<name>A0A135I469_9GAMM</name>
<evidence type="ECO:0000256" key="1">
    <source>
        <dbReference type="SAM" id="SignalP"/>
    </source>
</evidence>
<keyword evidence="1" id="KW-0732">Signal</keyword>
<protein>
    <submittedName>
        <fullName evidence="2">Uncharacterized protein</fullName>
    </submittedName>
</protein>
<gene>
    <name evidence="2" type="ORF">ATN88_10385</name>
</gene>
<dbReference type="Proteomes" id="UP000070529">
    <property type="component" value="Unassembled WGS sequence"/>
</dbReference>
<evidence type="ECO:0000313" key="2">
    <source>
        <dbReference type="EMBL" id="KXF80246.1"/>
    </source>
</evidence>
<keyword evidence="3" id="KW-1185">Reference proteome</keyword>
<evidence type="ECO:0000313" key="3">
    <source>
        <dbReference type="Proteomes" id="UP000070529"/>
    </source>
</evidence>
<dbReference type="AlphaFoldDB" id="A0A135I469"/>
<sequence length="244" mass="26277">MKKTLIALLTATVSASVFAHDKHQGHIVSPKNADVTPTFDIVHAKVVKNGSKLTFQTEVVDEIGEIKPAVVGELAGSSVYSYVWPTALNSADIGFGKDKGIVALAVTAHPDFDDTPRYDENQDGDYANDGNEWHSHWVVLVEDKQCPAGLKVRDIPEGTAPIVPVTWPDLPIYIDSPGYEPRFTKTELTVDVPTKDIAFKDDFNFDAVTAVLKVNASVHNPLLCVTGVDDIASGDLSLPGVVKG</sequence>
<proteinExistence type="predicted"/>
<feature type="chain" id="PRO_5007465600" evidence="1">
    <location>
        <begin position="20"/>
        <end position="244"/>
    </location>
</feature>
<comment type="caution">
    <text evidence="2">The sequence shown here is derived from an EMBL/GenBank/DDBJ whole genome shotgun (WGS) entry which is preliminary data.</text>
</comment>